<comment type="caution">
    <text evidence="1">The sequence shown here is derived from an EMBL/GenBank/DDBJ whole genome shotgun (WGS) entry which is preliminary data.</text>
</comment>
<name>A0ABS3Q5L5_9GAMM</name>
<proteinExistence type="predicted"/>
<feature type="non-terminal residue" evidence="1">
    <location>
        <position position="1"/>
    </location>
</feature>
<reference evidence="1 2" key="1">
    <citation type="submission" date="2021-03" db="EMBL/GenBank/DDBJ databases">
        <title>Thiomicrorhabdus sp.nov.,novel sulfur-oxidizing bacteria isolated from coastal sediment.</title>
        <authorList>
            <person name="Liu X."/>
        </authorList>
    </citation>
    <scope>NUCLEOTIDE SEQUENCE [LARGE SCALE GENOMIC DNA]</scope>
    <source>
        <strain evidence="1 2">6S2-11</strain>
    </source>
</reference>
<dbReference type="RefSeq" id="WP_208150154.1">
    <property type="nucleotide sequence ID" value="NZ_JAGETV010000015.1"/>
</dbReference>
<protein>
    <submittedName>
        <fullName evidence="1">Uncharacterized protein</fullName>
    </submittedName>
</protein>
<dbReference type="EMBL" id="JAGETV010000015">
    <property type="protein sequence ID" value="MBO1927641.1"/>
    <property type="molecule type" value="Genomic_DNA"/>
</dbReference>
<accession>A0ABS3Q5L5</accession>
<sequence>QVRILGIYKNFATLFFTFFAKITKKFKNSANLSLIPTNSHLIHRVFHKTNPYDPLTHTFPNPEMQKAAFLIAAF</sequence>
<evidence type="ECO:0000313" key="1">
    <source>
        <dbReference type="EMBL" id="MBO1927641.1"/>
    </source>
</evidence>
<organism evidence="1 2">
    <name type="scientific">Thiomicrorhabdus marina</name>
    <dbReference type="NCBI Taxonomy" id="2818442"/>
    <lineage>
        <taxon>Bacteria</taxon>
        <taxon>Pseudomonadati</taxon>
        <taxon>Pseudomonadota</taxon>
        <taxon>Gammaproteobacteria</taxon>
        <taxon>Thiotrichales</taxon>
        <taxon>Piscirickettsiaceae</taxon>
        <taxon>Thiomicrorhabdus</taxon>
    </lineage>
</organism>
<gene>
    <name evidence="1" type="ORF">J3998_08635</name>
</gene>
<keyword evidence="2" id="KW-1185">Reference proteome</keyword>
<evidence type="ECO:0000313" key="2">
    <source>
        <dbReference type="Proteomes" id="UP000664835"/>
    </source>
</evidence>
<dbReference type="Proteomes" id="UP000664835">
    <property type="component" value="Unassembled WGS sequence"/>
</dbReference>